<reference evidence="2" key="1">
    <citation type="journal article" date="2023" name="G3 (Bethesda)">
        <title>A reference genome for the long-term kleptoplast-retaining sea slug Elysia crispata morphotype clarki.</title>
        <authorList>
            <person name="Eastman K.E."/>
            <person name="Pendleton A.L."/>
            <person name="Shaikh M.A."/>
            <person name="Suttiyut T."/>
            <person name="Ogas R."/>
            <person name="Tomko P."/>
            <person name="Gavelis G."/>
            <person name="Widhalm J.R."/>
            <person name="Wisecaver J.H."/>
        </authorList>
    </citation>
    <scope>NUCLEOTIDE SEQUENCE</scope>
    <source>
        <strain evidence="2">ECLA1</strain>
    </source>
</reference>
<evidence type="ECO:0000313" key="3">
    <source>
        <dbReference type="Proteomes" id="UP001283361"/>
    </source>
</evidence>
<gene>
    <name evidence="2" type="ORF">RRG08_036753</name>
</gene>
<name>A0AAE0ZGK4_9GAST</name>
<feature type="transmembrane region" description="Helical" evidence="1">
    <location>
        <begin position="24"/>
        <end position="45"/>
    </location>
</feature>
<comment type="caution">
    <text evidence="2">The sequence shown here is derived from an EMBL/GenBank/DDBJ whole genome shotgun (WGS) entry which is preliminary data.</text>
</comment>
<evidence type="ECO:0000313" key="2">
    <source>
        <dbReference type="EMBL" id="KAK3769009.1"/>
    </source>
</evidence>
<keyword evidence="1" id="KW-0812">Transmembrane</keyword>
<accession>A0AAE0ZGK4</accession>
<keyword evidence="1" id="KW-1133">Transmembrane helix</keyword>
<dbReference type="Proteomes" id="UP001283361">
    <property type="component" value="Unassembled WGS sequence"/>
</dbReference>
<organism evidence="2 3">
    <name type="scientific">Elysia crispata</name>
    <name type="common">lettuce slug</name>
    <dbReference type="NCBI Taxonomy" id="231223"/>
    <lineage>
        <taxon>Eukaryota</taxon>
        <taxon>Metazoa</taxon>
        <taxon>Spiralia</taxon>
        <taxon>Lophotrochozoa</taxon>
        <taxon>Mollusca</taxon>
        <taxon>Gastropoda</taxon>
        <taxon>Heterobranchia</taxon>
        <taxon>Euthyneura</taxon>
        <taxon>Panpulmonata</taxon>
        <taxon>Sacoglossa</taxon>
        <taxon>Placobranchoidea</taxon>
        <taxon>Plakobranchidae</taxon>
        <taxon>Elysia</taxon>
    </lineage>
</organism>
<evidence type="ECO:0000256" key="1">
    <source>
        <dbReference type="SAM" id="Phobius"/>
    </source>
</evidence>
<sequence length="129" mass="14442">MPLSTVKRIVQESATKRLLLKFRIALAHFASPSTACVLVNLVIVFTPGKSIYSIIVELGTLWYITLSSIPTHARAFVESGDSGQEKALRESKTRVRYCHLMQRSNAISNYGLSKIRTSKRLNRVLSGYN</sequence>
<proteinExistence type="predicted"/>
<protein>
    <submittedName>
        <fullName evidence="2">Uncharacterized protein</fullName>
    </submittedName>
</protein>
<keyword evidence="3" id="KW-1185">Reference proteome</keyword>
<dbReference type="AlphaFoldDB" id="A0AAE0ZGK4"/>
<dbReference type="EMBL" id="JAWDGP010003984">
    <property type="protein sequence ID" value="KAK3769009.1"/>
    <property type="molecule type" value="Genomic_DNA"/>
</dbReference>
<keyword evidence="1" id="KW-0472">Membrane</keyword>